<evidence type="ECO:0000313" key="2">
    <source>
        <dbReference type="Proteomes" id="UP000054538"/>
    </source>
</evidence>
<keyword evidence="2" id="KW-1185">Reference proteome</keyword>
<gene>
    <name evidence="1" type="ORF">PAXRUDRAFT_713764</name>
</gene>
<sequence>MMIVATMGQMLMMPPGTVPQPLSRYSDGPGPYTTYPTPPCTPYQHFAVPPELPHRHRKCKEIISHSCNILSAGLSPAHTRLCHPFNNMPPLQTFSGLTLYNFQQLLPLVNLTISIVFPLSIFTQPPYCLPARHFHPTTLAKFLMIYIHSDTGFCKVHHRKLTSLKTSAQPFGPWRSCAVPSLQLSAGDHAAL</sequence>
<evidence type="ECO:0000313" key="1">
    <source>
        <dbReference type="EMBL" id="KIL00630.1"/>
    </source>
</evidence>
<dbReference type="AlphaFoldDB" id="A0A0D0EAS7"/>
<protein>
    <submittedName>
        <fullName evidence="1">Uncharacterized protein</fullName>
    </submittedName>
</protein>
<name>A0A0D0EAS7_9AGAM</name>
<dbReference type="InParanoid" id="A0A0D0EAS7"/>
<proteinExistence type="predicted"/>
<dbReference type="Proteomes" id="UP000054538">
    <property type="component" value="Unassembled WGS sequence"/>
</dbReference>
<reference evidence="2" key="2">
    <citation type="submission" date="2015-01" db="EMBL/GenBank/DDBJ databases">
        <title>Evolutionary Origins and Diversification of the Mycorrhizal Mutualists.</title>
        <authorList>
            <consortium name="DOE Joint Genome Institute"/>
            <consortium name="Mycorrhizal Genomics Consortium"/>
            <person name="Kohler A."/>
            <person name="Kuo A."/>
            <person name="Nagy L.G."/>
            <person name="Floudas D."/>
            <person name="Copeland A."/>
            <person name="Barry K.W."/>
            <person name="Cichocki N."/>
            <person name="Veneault-Fourrey C."/>
            <person name="LaButti K."/>
            <person name="Lindquist E.A."/>
            <person name="Lipzen A."/>
            <person name="Lundell T."/>
            <person name="Morin E."/>
            <person name="Murat C."/>
            <person name="Riley R."/>
            <person name="Ohm R."/>
            <person name="Sun H."/>
            <person name="Tunlid A."/>
            <person name="Henrissat B."/>
            <person name="Grigoriev I.V."/>
            <person name="Hibbett D.S."/>
            <person name="Martin F."/>
        </authorList>
    </citation>
    <scope>NUCLEOTIDE SEQUENCE [LARGE SCALE GENOMIC DNA]</scope>
    <source>
        <strain evidence="2">Ve08.2h10</strain>
    </source>
</reference>
<accession>A0A0D0EAS7</accession>
<reference evidence="1 2" key="1">
    <citation type="submission" date="2014-04" db="EMBL/GenBank/DDBJ databases">
        <authorList>
            <consortium name="DOE Joint Genome Institute"/>
            <person name="Kuo A."/>
            <person name="Kohler A."/>
            <person name="Jargeat P."/>
            <person name="Nagy L.G."/>
            <person name="Floudas D."/>
            <person name="Copeland A."/>
            <person name="Barry K.W."/>
            <person name="Cichocki N."/>
            <person name="Veneault-Fourrey C."/>
            <person name="LaButti K."/>
            <person name="Lindquist E.A."/>
            <person name="Lipzen A."/>
            <person name="Lundell T."/>
            <person name="Morin E."/>
            <person name="Murat C."/>
            <person name="Sun H."/>
            <person name="Tunlid A."/>
            <person name="Henrissat B."/>
            <person name="Grigoriev I.V."/>
            <person name="Hibbett D.S."/>
            <person name="Martin F."/>
            <person name="Nordberg H.P."/>
            <person name="Cantor M.N."/>
            <person name="Hua S.X."/>
        </authorList>
    </citation>
    <scope>NUCLEOTIDE SEQUENCE [LARGE SCALE GENOMIC DNA]</scope>
    <source>
        <strain evidence="1 2">Ve08.2h10</strain>
    </source>
</reference>
<dbReference type="EMBL" id="KN824830">
    <property type="protein sequence ID" value="KIL00630.1"/>
    <property type="molecule type" value="Genomic_DNA"/>
</dbReference>
<organism evidence="1 2">
    <name type="scientific">Paxillus rubicundulus Ve08.2h10</name>
    <dbReference type="NCBI Taxonomy" id="930991"/>
    <lineage>
        <taxon>Eukaryota</taxon>
        <taxon>Fungi</taxon>
        <taxon>Dikarya</taxon>
        <taxon>Basidiomycota</taxon>
        <taxon>Agaricomycotina</taxon>
        <taxon>Agaricomycetes</taxon>
        <taxon>Agaricomycetidae</taxon>
        <taxon>Boletales</taxon>
        <taxon>Paxilineae</taxon>
        <taxon>Paxillaceae</taxon>
        <taxon>Paxillus</taxon>
    </lineage>
</organism>
<dbReference type="HOGENOM" id="CLU_1415601_0_0_1"/>